<evidence type="ECO:0008006" key="3">
    <source>
        <dbReference type="Google" id="ProtNLM"/>
    </source>
</evidence>
<protein>
    <recommendedName>
        <fullName evidence="3">DAGKc domain-containing protein</fullName>
    </recommendedName>
</protein>
<evidence type="ECO:0000313" key="1">
    <source>
        <dbReference type="EMBL" id="WCZ33282.1"/>
    </source>
</evidence>
<name>A0ABY7UBP4_9CORY</name>
<dbReference type="InterPro" id="IPR016064">
    <property type="entry name" value="NAD/diacylglycerol_kinase_sf"/>
</dbReference>
<dbReference type="SUPFAM" id="SSF111331">
    <property type="entry name" value="NAD kinase/diacylglycerol kinase-like"/>
    <property type="match status" value="1"/>
</dbReference>
<dbReference type="Proteomes" id="UP001220064">
    <property type="component" value="Chromosome"/>
</dbReference>
<keyword evidence="2" id="KW-1185">Reference proteome</keyword>
<gene>
    <name evidence="1" type="ORF">CMASS_09350</name>
</gene>
<reference evidence="1 2" key="1">
    <citation type="submission" date="2020-10" db="EMBL/GenBank/DDBJ databases">
        <title>Complete genome sequence of Corynebacterium massiliense DSM 45435, type strain of Corynebacterium massiliense.</title>
        <authorList>
            <person name="Busche T."/>
            <person name="Kalinowski J."/>
            <person name="Ruckert C."/>
        </authorList>
    </citation>
    <scope>NUCLEOTIDE SEQUENCE [LARGE SCALE GENOMIC DNA]</scope>
    <source>
        <strain evidence="1 2">DSM 45435</strain>
    </source>
</reference>
<dbReference type="Gene3D" id="3.40.50.10330">
    <property type="entry name" value="Probable inorganic polyphosphate/atp-NAD kinase, domain 1"/>
    <property type="match status" value="1"/>
</dbReference>
<dbReference type="EMBL" id="CP063189">
    <property type="protein sequence ID" value="WCZ33282.1"/>
    <property type="molecule type" value="Genomic_DNA"/>
</dbReference>
<sequence>MRIIFVRCGTHPLPALPAAVTVVEASAVPTRQELQPLIDAARDILPDDPTPSLADIAKQPDVSHLGAPGPAPQPVPEPLRIIVAGDDAALSAVLTRLMRADVLWAEVAYLPADTTSPAARSWGIDLDNALPVALEGSVRPVPLIRSDKGTAVAGAATITEWDDTDITGEIIVDSHTLVRHSGTGNKSRAGVFGARLVPMLDAPGVAAVALTSSAAPERGRRGFGVGLFSRFRQPLEAGRVDPDTLATGRAVQAGGPNLKVTIDGVEAKRPVKRVVFYRHLRDLQAVRP</sequence>
<proteinExistence type="predicted"/>
<dbReference type="RefSeq" id="WP_022862983.1">
    <property type="nucleotide sequence ID" value="NZ_ATVG01000005.1"/>
</dbReference>
<dbReference type="InterPro" id="IPR017438">
    <property type="entry name" value="ATP-NAD_kinase_N"/>
</dbReference>
<organism evidence="1 2">
    <name type="scientific">Corynebacterium massiliense DSM 45435</name>
    <dbReference type="NCBI Taxonomy" id="1121364"/>
    <lineage>
        <taxon>Bacteria</taxon>
        <taxon>Bacillati</taxon>
        <taxon>Actinomycetota</taxon>
        <taxon>Actinomycetes</taxon>
        <taxon>Mycobacteriales</taxon>
        <taxon>Corynebacteriaceae</taxon>
        <taxon>Corynebacterium</taxon>
    </lineage>
</organism>
<accession>A0ABY7UBP4</accession>
<evidence type="ECO:0000313" key="2">
    <source>
        <dbReference type="Proteomes" id="UP001220064"/>
    </source>
</evidence>